<comment type="caution">
    <text evidence="8">The sequence shown here is derived from an EMBL/GenBank/DDBJ whole genome shotgun (WGS) entry which is preliminary data.</text>
</comment>
<gene>
    <name evidence="8" type="ORF">F4553_007226</name>
</gene>
<dbReference type="Proteomes" id="UP000587527">
    <property type="component" value="Unassembled WGS sequence"/>
</dbReference>
<evidence type="ECO:0000256" key="1">
    <source>
        <dbReference type="ARBA" id="ARBA00004651"/>
    </source>
</evidence>
<dbReference type="PANTHER" id="PTHR36115:SF4">
    <property type="entry name" value="MEMBRANE PROTEIN"/>
    <property type="match status" value="1"/>
</dbReference>
<organism evidence="8 9">
    <name type="scientific">Allocatelliglobosispora scoriae</name>
    <dbReference type="NCBI Taxonomy" id="643052"/>
    <lineage>
        <taxon>Bacteria</taxon>
        <taxon>Bacillati</taxon>
        <taxon>Actinomycetota</taxon>
        <taxon>Actinomycetes</taxon>
        <taxon>Micromonosporales</taxon>
        <taxon>Micromonosporaceae</taxon>
        <taxon>Allocatelliglobosispora</taxon>
    </lineage>
</organism>
<keyword evidence="2" id="KW-1003">Cell membrane</keyword>
<feature type="domain" description="RDD" evidence="7">
    <location>
        <begin position="49"/>
        <end position="206"/>
    </location>
</feature>
<keyword evidence="4 6" id="KW-1133">Transmembrane helix</keyword>
<evidence type="ECO:0000256" key="2">
    <source>
        <dbReference type="ARBA" id="ARBA00022475"/>
    </source>
</evidence>
<proteinExistence type="predicted"/>
<dbReference type="AlphaFoldDB" id="A0A841C406"/>
<accession>A0A841C406</accession>
<keyword evidence="3 6" id="KW-0812">Transmembrane</keyword>
<dbReference type="EMBL" id="JACHMN010000003">
    <property type="protein sequence ID" value="MBB5873792.1"/>
    <property type="molecule type" value="Genomic_DNA"/>
</dbReference>
<dbReference type="InterPro" id="IPR051791">
    <property type="entry name" value="Pra-immunoreactive"/>
</dbReference>
<evidence type="ECO:0000256" key="6">
    <source>
        <dbReference type="SAM" id="Phobius"/>
    </source>
</evidence>
<evidence type="ECO:0000259" key="7">
    <source>
        <dbReference type="Pfam" id="PF06271"/>
    </source>
</evidence>
<dbReference type="GO" id="GO:0005886">
    <property type="term" value="C:plasma membrane"/>
    <property type="evidence" value="ECO:0007669"/>
    <property type="project" value="UniProtKB-SubCell"/>
</dbReference>
<comment type="subcellular location">
    <subcellularLocation>
        <location evidence="1">Cell membrane</location>
        <topology evidence="1">Multi-pass membrane protein</topology>
    </subcellularLocation>
</comment>
<sequence length="213" mass="23631">MTTPQQPPSPIPGGWTPPPQQQYGPGAPYGAPPMQVRLVPAAPNGAPLADFWYRLGAYMLDGLIVGAISMVVAIPALIIWMIYFFQEFEANANTYGSTYDPAMPFASIWIFLLIELAIIGVVMIFSYLYFVEYQLRKGQTVGKRVLKIKIVPADPAVTVLTRSDLAKRWAVSQVVGTIVPFFSYLDGLWQLWDKPLQQCLHDKAAKTVVIRIG</sequence>
<reference evidence="8 9" key="1">
    <citation type="submission" date="2020-08" db="EMBL/GenBank/DDBJ databases">
        <title>Sequencing the genomes of 1000 actinobacteria strains.</title>
        <authorList>
            <person name="Klenk H.-P."/>
        </authorList>
    </citation>
    <scope>NUCLEOTIDE SEQUENCE [LARGE SCALE GENOMIC DNA]</scope>
    <source>
        <strain evidence="8 9">DSM 45362</strain>
    </source>
</reference>
<keyword evidence="5 6" id="KW-0472">Membrane</keyword>
<name>A0A841C406_9ACTN</name>
<keyword evidence="9" id="KW-1185">Reference proteome</keyword>
<dbReference type="Pfam" id="PF06271">
    <property type="entry name" value="RDD"/>
    <property type="match status" value="1"/>
</dbReference>
<evidence type="ECO:0000313" key="9">
    <source>
        <dbReference type="Proteomes" id="UP000587527"/>
    </source>
</evidence>
<evidence type="ECO:0000256" key="3">
    <source>
        <dbReference type="ARBA" id="ARBA00022692"/>
    </source>
</evidence>
<dbReference type="PANTHER" id="PTHR36115">
    <property type="entry name" value="PROLINE-RICH ANTIGEN HOMOLOG-RELATED"/>
    <property type="match status" value="1"/>
</dbReference>
<feature type="transmembrane region" description="Helical" evidence="6">
    <location>
        <begin position="105"/>
        <end position="130"/>
    </location>
</feature>
<feature type="transmembrane region" description="Helical" evidence="6">
    <location>
        <begin position="63"/>
        <end position="85"/>
    </location>
</feature>
<protein>
    <submittedName>
        <fullName evidence="8">Putative RDD family membrane protein YckC</fullName>
    </submittedName>
</protein>
<evidence type="ECO:0000313" key="8">
    <source>
        <dbReference type="EMBL" id="MBB5873792.1"/>
    </source>
</evidence>
<dbReference type="RefSeq" id="WP_184845377.1">
    <property type="nucleotide sequence ID" value="NZ_JACHMN010000003.1"/>
</dbReference>
<dbReference type="InterPro" id="IPR010432">
    <property type="entry name" value="RDD"/>
</dbReference>
<evidence type="ECO:0000256" key="5">
    <source>
        <dbReference type="ARBA" id="ARBA00023136"/>
    </source>
</evidence>
<evidence type="ECO:0000256" key="4">
    <source>
        <dbReference type="ARBA" id="ARBA00022989"/>
    </source>
</evidence>